<evidence type="ECO:0000256" key="1">
    <source>
        <dbReference type="ARBA" id="ARBA00004117"/>
    </source>
</evidence>
<evidence type="ECO:0000256" key="5">
    <source>
        <dbReference type="ARBA" id="ARBA00040228"/>
    </source>
</evidence>
<keyword evidence="3 6" id="KW-0975">Bacterial flagellum</keyword>
<dbReference type="Pfam" id="PF22692">
    <property type="entry name" value="LlgE_F_G_D1"/>
    <property type="match status" value="1"/>
</dbReference>
<feature type="domain" description="Flagellar basal-body/hook protein C-terminal" evidence="8">
    <location>
        <begin position="188"/>
        <end position="231"/>
    </location>
</feature>
<proteinExistence type="inferred from homology"/>
<dbReference type="InterPro" id="IPR001444">
    <property type="entry name" value="Flag_bb_rod_N"/>
</dbReference>
<feature type="domain" description="Flagellar basal body rod protein N-terminal" evidence="7">
    <location>
        <begin position="13"/>
        <end position="35"/>
    </location>
</feature>
<evidence type="ECO:0000313" key="11">
    <source>
        <dbReference type="Proteomes" id="UP000218327"/>
    </source>
</evidence>
<dbReference type="AlphaFoldDB" id="A0A2A5B546"/>
<dbReference type="GO" id="GO:0071978">
    <property type="term" value="P:bacterial-type flagellum-dependent swarming motility"/>
    <property type="evidence" value="ECO:0007669"/>
    <property type="project" value="TreeGrafter"/>
</dbReference>
<comment type="subcellular location">
    <subcellularLocation>
        <location evidence="1 6">Bacterial flagellum basal body</location>
    </subcellularLocation>
</comment>
<evidence type="ECO:0000256" key="4">
    <source>
        <dbReference type="ARBA" id="ARBA00038560"/>
    </source>
</evidence>
<comment type="similarity">
    <text evidence="2 6">Belongs to the flagella basal body rod proteins family.</text>
</comment>
<evidence type="ECO:0000259" key="9">
    <source>
        <dbReference type="Pfam" id="PF22692"/>
    </source>
</evidence>
<name>A0A2A5B546_9GAMM</name>
<evidence type="ECO:0000259" key="8">
    <source>
        <dbReference type="Pfam" id="PF06429"/>
    </source>
</evidence>
<keyword evidence="10" id="KW-0282">Flagellum</keyword>
<evidence type="ECO:0000256" key="2">
    <source>
        <dbReference type="ARBA" id="ARBA00009677"/>
    </source>
</evidence>
<dbReference type="PANTHER" id="PTHR30435:SF18">
    <property type="entry name" value="FLAGELLAR BASAL-BODY ROD PROTEIN FLGF"/>
    <property type="match status" value="1"/>
</dbReference>
<sequence length="236" mass="25041">MQELLISITASAKQTMQAQAVNANNLANASTDGFKSEITYYSGRESAGEIASSPDLSAGVIRTTGRSLDVAINGNGWFAVLDANGEEAYTRRGDLQVDSFGQLTNGIGQLLMGNNGPIALPPFGAVEIATDGTISILPIGQSPNTLAIVDRIKLVVLDNEKLYRSEDGLMRLPEFEVADPDASVSLVSGALEGSNVNVVAEMVKMIELARRFEGEIQLMQSAKENSEALAKIMSMS</sequence>
<feature type="domain" description="Flagellar hook protein FlgE/F/G-like D1" evidence="9">
    <location>
        <begin position="71"/>
        <end position="135"/>
    </location>
</feature>
<dbReference type="InterPro" id="IPR037925">
    <property type="entry name" value="FlgE/F/G-like"/>
</dbReference>
<comment type="caution">
    <text evidence="10">The sequence shown here is derived from an EMBL/GenBank/DDBJ whole genome shotgun (WGS) entry which is preliminary data.</text>
</comment>
<gene>
    <name evidence="10" type="ORF">COA96_04910</name>
</gene>
<evidence type="ECO:0000256" key="6">
    <source>
        <dbReference type="RuleBase" id="RU362116"/>
    </source>
</evidence>
<dbReference type="NCBIfam" id="TIGR03506">
    <property type="entry name" value="FlgEFG_subfam"/>
    <property type="match status" value="1"/>
</dbReference>
<keyword evidence="10" id="KW-0966">Cell projection</keyword>
<dbReference type="PANTHER" id="PTHR30435">
    <property type="entry name" value="FLAGELLAR PROTEIN"/>
    <property type="match status" value="1"/>
</dbReference>
<dbReference type="Proteomes" id="UP000218327">
    <property type="component" value="Unassembled WGS sequence"/>
</dbReference>
<evidence type="ECO:0000256" key="3">
    <source>
        <dbReference type="ARBA" id="ARBA00023143"/>
    </source>
</evidence>
<dbReference type="Pfam" id="PF06429">
    <property type="entry name" value="Flg_bbr_C"/>
    <property type="match status" value="1"/>
</dbReference>
<keyword evidence="10" id="KW-0969">Cilium</keyword>
<protein>
    <recommendedName>
        <fullName evidence="5 6">Flagellar basal-body rod protein FlgF</fullName>
    </recommendedName>
</protein>
<reference evidence="11" key="1">
    <citation type="submission" date="2017-08" db="EMBL/GenBank/DDBJ databases">
        <title>A dynamic microbial community with high functional redundancy inhabits the cold, oxic subseafloor aquifer.</title>
        <authorList>
            <person name="Tully B.J."/>
            <person name="Wheat C.G."/>
            <person name="Glazer B.T."/>
            <person name="Huber J.A."/>
        </authorList>
    </citation>
    <scope>NUCLEOTIDE SEQUENCE [LARGE SCALE GENOMIC DNA]</scope>
</reference>
<comment type="subunit">
    <text evidence="4 6">The basal body constitutes a major portion of the flagellar organelle and consists of five rings (E,L,P,S, and M) mounted on a central rod. The rod consists of about 26 subunits of FlgG in the distal portion, and FlgB, FlgC and FlgF are thought to build up the proximal portion of the rod with about 6 subunits each.</text>
</comment>
<organism evidence="10 11">
    <name type="scientific">SAR86 cluster bacterium</name>
    <dbReference type="NCBI Taxonomy" id="2030880"/>
    <lineage>
        <taxon>Bacteria</taxon>
        <taxon>Pseudomonadati</taxon>
        <taxon>Pseudomonadota</taxon>
        <taxon>Gammaproteobacteria</taxon>
        <taxon>SAR86 cluster</taxon>
    </lineage>
</organism>
<dbReference type="GO" id="GO:0030694">
    <property type="term" value="C:bacterial-type flagellum basal body, rod"/>
    <property type="evidence" value="ECO:0007669"/>
    <property type="project" value="UniProtKB-UniRule"/>
</dbReference>
<dbReference type="NCBIfam" id="NF009280">
    <property type="entry name" value="PRK12640.1"/>
    <property type="match status" value="1"/>
</dbReference>
<dbReference type="InterPro" id="IPR020013">
    <property type="entry name" value="Flagellar_FlgE/F/G"/>
</dbReference>
<dbReference type="InterPro" id="IPR053967">
    <property type="entry name" value="LlgE_F_G-like_D1"/>
</dbReference>
<dbReference type="SUPFAM" id="SSF117143">
    <property type="entry name" value="Flagellar hook protein flgE"/>
    <property type="match status" value="1"/>
</dbReference>
<evidence type="ECO:0000259" key="7">
    <source>
        <dbReference type="Pfam" id="PF00460"/>
    </source>
</evidence>
<accession>A0A2A5B546</accession>
<dbReference type="EMBL" id="NVVJ01000010">
    <property type="protein sequence ID" value="PCJ26663.1"/>
    <property type="molecule type" value="Genomic_DNA"/>
</dbReference>
<dbReference type="InterPro" id="IPR010930">
    <property type="entry name" value="Flg_bb/hook_C_dom"/>
</dbReference>
<dbReference type="Pfam" id="PF00460">
    <property type="entry name" value="Flg_bb_rod"/>
    <property type="match status" value="1"/>
</dbReference>
<evidence type="ECO:0000313" key="10">
    <source>
        <dbReference type="EMBL" id="PCJ26663.1"/>
    </source>
</evidence>